<evidence type="ECO:0000259" key="3">
    <source>
        <dbReference type="Pfam" id="PF03763"/>
    </source>
</evidence>
<reference evidence="5" key="1">
    <citation type="journal article" date="2017" name="Nat. Commun.">
        <title>The asparagus genome sheds light on the origin and evolution of a young Y chromosome.</title>
        <authorList>
            <person name="Harkess A."/>
            <person name="Zhou J."/>
            <person name="Xu C."/>
            <person name="Bowers J.E."/>
            <person name="Van der Hulst R."/>
            <person name="Ayyampalayam S."/>
            <person name="Mercati F."/>
            <person name="Riccardi P."/>
            <person name="McKain M.R."/>
            <person name="Kakrana A."/>
            <person name="Tang H."/>
            <person name="Ray J."/>
            <person name="Groenendijk J."/>
            <person name="Arikit S."/>
            <person name="Mathioni S.M."/>
            <person name="Nakano M."/>
            <person name="Shan H."/>
            <person name="Telgmann-Rauber A."/>
            <person name="Kanno A."/>
            <person name="Yue Z."/>
            <person name="Chen H."/>
            <person name="Li W."/>
            <person name="Chen Y."/>
            <person name="Xu X."/>
            <person name="Zhang Y."/>
            <person name="Luo S."/>
            <person name="Chen H."/>
            <person name="Gao J."/>
            <person name="Mao Z."/>
            <person name="Pires J.C."/>
            <person name="Luo M."/>
            <person name="Kudrna D."/>
            <person name="Wing R.A."/>
            <person name="Meyers B.C."/>
            <person name="Yi K."/>
            <person name="Kong H."/>
            <person name="Lavrijsen P."/>
            <person name="Sunseri F."/>
            <person name="Falavigna A."/>
            <person name="Ye Y."/>
            <person name="Leebens-Mack J.H."/>
            <person name="Chen G."/>
        </authorList>
    </citation>
    <scope>NUCLEOTIDE SEQUENCE [LARGE SCALE GENOMIC DNA]</scope>
    <source>
        <strain evidence="5">cv. DH0086</strain>
    </source>
</reference>
<proteinExistence type="inferred from homology"/>
<feature type="region of interest" description="Disordered" evidence="2">
    <location>
        <begin position="27"/>
        <end position="46"/>
    </location>
</feature>
<name>A0A5P1EH27_ASPOF</name>
<evidence type="ECO:0000313" key="5">
    <source>
        <dbReference type="Proteomes" id="UP000243459"/>
    </source>
</evidence>
<feature type="region of interest" description="Disordered" evidence="2">
    <location>
        <begin position="266"/>
        <end position="304"/>
    </location>
</feature>
<evidence type="ECO:0000256" key="1">
    <source>
        <dbReference type="ARBA" id="ARBA00005711"/>
    </source>
</evidence>
<feature type="domain" description="Remorin C-terminal" evidence="3">
    <location>
        <begin position="372"/>
        <end position="419"/>
    </location>
</feature>
<keyword evidence="5" id="KW-1185">Reference proteome</keyword>
<evidence type="ECO:0000313" key="4">
    <source>
        <dbReference type="EMBL" id="ONK65182.1"/>
    </source>
</evidence>
<feature type="region of interest" description="Disordered" evidence="2">
    <location>
        <begin position="234"/>
        <end position="253"/>
    </location>
</feature>
<comment type="similarity">
    <text evidence="1">Belongs to the remorin family.</text>
</comment>
<evidence type="ECO:0000256" key="2">
    <source>
        <dbReference type="SAM" id="MobiDB-lite"/>
    </source>
</evidence>
<protein>
    <recommendedName>
        <fullName evidence="3">Remorin C-terminal domain-containing protein</fullName>
    </recommendedName>
</protein>
<dbReference type="AlphaFoldDB" id="A0A5P1EH27"/>
<dbReference type="OMA" id="FEFHRAR"/>
<feature type="compositionally biased region" description="Low complexity" evidence="2">
    <location>
        <begin position="275"/>
        <end position="300"/>
    </location>
</feature>
<organism evidence="4 5">
    <name type="scientific">Asparagus officinalis</name>
    <name type="common">Garden asparagus</name>
    <dbReference type="NCBI Taxonomy" id="4686"/>
    <lineage>
        <taxon>Eukaryota</taxon>
        <taxon>Viridiplantae</taxon>
        <taxon>Streptophyta</taxon>
        <taxon>Embryophyta</taxon>
        <taxon>Tracheophyta</taxon>
        <taxon>Spermatophyta</taxon>
        <taxon>Magnoliopsida</taxon>
        <taxon>Liliopsida</taxon>
        <taxon>Asparagales</taxon>
        <taxon>Asparagaceae</taxon>
        <taxon>Asparagoideae</taxon>
        <taxon>Asparagus</taxon>
    </lineage>
</organism>
<dbReference type="PANTHER" id="PTHR31471:SF49">
    <property type="entry name" value="REMORIN FAMILY PROTEIN"/>
    <property type="match status" value="1"/>
</dbReference>
<dbReference type="OrthoDB" id="1900877at2759"/>
<dbReference type="Pfam" id="PF03763">
    <property type="entry name" value="Remorin_C"/>
    <property type="match status" value="1"/>
</dbReference>
<feature type="compositionally biased region" description="Polar residues" evidence="2">
    <location>
        <begin position="35"/>
        <end position="44"/>
    </location>
</feature>
<dbReference type="EMBL" id="CM007387">
    <property type="protein sequence ID" value="ONK65182.1"/>
    <property type="molecule type" value="Genomic_DNA"/>
</dbReference>
<accession>A0A5P1EH27</accession>
<dbReference type="InterPro" id="IPR005516">
    <property type="entry name" value="Remorin_C"/>
</dbReference>
<dbReference type="PANTHER" id="PTHR31471">
    <property type="entry name" value="OS02G0116800 PROTEIN"/>
    <property type="match status" value="1"/>
</dbReference>
<sequence>MDYERIHKVQMGVISPSKLRMKLLGVHNSRRKEGTSNSSRTSPSKLEELEYAKNHLLTNDLDEESTQSCSVELRPVETDMTHLKSHNITRQFPYQNQIGGSLSSVHPMKSIEDDNGNDSGYENGSTSSFEFHLAERASNHPFFRNLPSKWNDAEKWIHPNALKKNVVHSHGNRPMIGDLKRTESINSGSQNVAAKFSFVPQCLQPKLLLANGMNELGEVPRDMGDLRGQCRIEKEEDQKASVSEKPVSQVTATQTVDSVSMRDIGTEMTPVPSQEPSRTTTPMESTTPTKTPISSTPSTPRNGAKFHKNVCQDKGGKHELSERELKLKTRREIAALGVKLGKMNIASWASKEAESAALSPKNFDAEQKVKEEYEARAKAWEEAEKAKHMARYTREGIKIQAWEEHERAKVEAKMRKLEVHFLSVCR</sequence>
<dbReference type="Gramene" id="ONK65182">
    <property type="protein sequence ID" value="ONK65182"/>
    <property type="gene ID" value="A4U43_C07F34530"/>
</dbReference>
<gene>
    <name evidence="4" type="ORF">A4U43_C07F34530</name>
</gene>
<dbReference type="Proteomes" id="UP000243459">
    <property type="component" value="Chromosome 7"/>
</dbReference>